<dbReference type="Proteomes" id="UP001219525">
    <property type="component" value="Unassembled WGS sequence"/>
</dbReference>
<evidence type="ECO:0000313" key="2">
    <source>
        <dbReference type="EMBL" id="KAJ7206419.1"/>
    </source>
</evidence>
<name>A0AAD6VDC8_9AGAR</name>
<feature type="region of interest" description="Disordered" evidence="1">
    <location>
        <begin position="1"/>
        <end position="23"/>
    </location>
</feature>
<organism evidence="2 3">
    <name type="scientific">Mycena pura</name>
    <dbReference type="NCBI Taxonomy" id="153505"/>
    <lineage>
        <taxon>Eukaryota</taxon>
        <taxon>Fungi</taxon>
        <taxon>Dikarya</taxon>
        <taxon>Basidiomycota</taxon>
        <taxon>Agaricomycotina</taxon>
        <taxon>Agaricomycetes</taxon>
        <taxon>Agaricomycetidae</taxon>
        <taxon>Agaricales</taxon>
        <taxon>Marasmiineae</taxon>
        <taxon>Mycenaceae</taxon>
        <taxon>Mycena</taxon>
    </lineage>
</organism>
<sequence>MHAAPAVCTSPSAHSPRPLHAARPRPLHAAPALCMLPYCQPAAPAFSARSPSLHAAPTLCTPPPPSPAVHTPLMPSALFARHPRHVHLHVPTSSARHTGPLHAASSLPAAPVFSARSPCPLHAAPALCMPPAHRLCPPLFPCRPVICTPPLVLSEDEWVLSCVSFTISMTCSPLTRFSMQMHSFSGARARALAHNSRQQCYMHIVQRAIAAVTSMCREHNKYAAGACLTNTSLQSRMPRVA</sequence>
<dbReference type="EMBL" id="JARJCW010000040">
    <property type="protein sequence ID" value="KAJ7206419.1"/>
    <property type="molecule type" value="Genomic_DNA"/>
</dbReference>
<keyword evidence="3" id="KW-1185">Reference proteome</keyword>
<accession>A0AAD6VDC8</accession>
<gene>
    <name evidence="2" type="ORF">GGX14DRAFT_643668</name>
</gene>
<proteinExistence type="predicted"/>
<reference evidence="2" key="1">
    <citation type="submission" date="2023-03" db="EMBL/GenBank/DDBJ databases">
        <title>Massive genome expansion in bonnet fungi (Mycena s.s.) driven by repeated elements and novel gene families across ecological guilds.</title>
        <authorList>
            <consortium name="Lawrence Berkeley National Laboratory"/>
            <person name="Harder C.B."/>
            <person name="Miyauchi S."/>
            <person name="Viragh M."/>
            <person name="Kuo A."/>
            <person name="Thoen E."/>
            <person name="Andreopoulos B."/>
            <person name="Lu D."/>
            <person name="Skrede I."/>
            <person name="Drula E."/>
            <person name="Henrissat B."/>
            <person name="Morin E."/>
            <person name="Kohler A."/>
            <person name="Barry K."/>
            <person name="LaButti K."/>
            <person name="Morin E."/>
            <person name="Salamov A."/>
            <person name="Lipzen A."/>
            <person name="Mereny Z."/>
            <person name="Hegedus B."/>
            <person name="Baldrian P."/>
            <person name="Stursova M."/>
            <person name="Weitz H."/>
            <person name="Taylor A."/>
            <person name="Grigoriev I.V."/>
            <person name="Nagy L.G."/>
            <person name="Martin F."/>
            <person name="Kauserud H."/>
        </authorList>
    </citation>
    <scope>NUCLEOTIDE SEQUENCE</scope>
    <source>
        <strain evidence="2">9144</strain>
    </source>
</reference>
<dbReference type="AlphaFoldDB" id="A0AAD6VDC8"/>
<protein>
    <submittedName>
        <fullName evidence="2">Uncharacterized protein</fullName>
    </submittedName>
</protein>
<evidence type="ECO:0000256" key="1">
    <source>
        <dbReference type="SAM" id="MobiDB-lite"/>
    </source>
</evidence>
<comment type="caution">
    <text evidence="2">The sequence shown here is derived from an EMBL/GenBank/DDBJ whole genome shotgun (WGS) entry which is preliminary data.</text>
</comment>
<evidence type="ECO:0000313" key="3">
    <source>
        <dbReference type="Proteomes" id="UP001219525"/>
    </source>
</evidence>